<gene>
    <name evidence="1" type="ORF">BWK73_20915</name>
</gene>
<evidence type="ECO:0000313" key="1">
    <source>
        <dbReference type="EMBL" id="OQX10222.1"/>
    </source>
</evidence>
<dbReference type="NCBIfam" id="NF040572">
    <property type="entry name" value="heme_bind_FMP"/>
    <property type="match status" value="1"/>
</dbReference>
<dbReference type="InterPro" id="IPR047975">
    <property type="entry name" value="Heme_bind_FMP"/>
</dbReference>
<dbReference type="AlphaFoldDB" id="A0A1Y1QNS0"/>
<dbReference type="Proteomes" id="UP000192491">
    <property type="component" value="Unassembled WGS sequence"/>
</dbReference>
<reference evidence="1 2" key="1">
    <citation type="submission" date="2017-01" db="EMBL/GenBank/DDBJ databases">
        <title>Novel large sulfur bacteria in the metagenomes of groundwater-fed chemosynthetic microbial mats in the Lake Huron basin.</title>
        <authorList>
            <person name="Sharrar A.M."/>
            <person name="Flood B.E."/>
            <person name="Bailey J.V."/>
            <person name="Jones D.S."/>
            <person name="Biddanda B."/>
            <person name="Ruberg S.A."/>
            <person name="Marcus D.N."/>
            <person name="Dick G.J."/>
        </authorList>
    </citation>
    <scope>NUCLEOTIDE SEQUENCE [LARGE SCALE GENOMIC DNA]</scope>
    <source>
        <strain evidence="1">A8</strain>
    </source>
</reference>
<proteinExistence type="predicted"/>
<protein>
    <submittedName>
        <fullName evidence="1">Uncharacterized protein</fullName>
    </submittedName>
</protein>
<name>A0A1Y1QNS0_9GAMM</name>
<comment type="caution">
    <text evidence="1">The sequence shown here is derived from an EMBL/GenBank/DDBJ whole genome shotgun (WGS) entry which is preliminary data.</text>
</comment>
<organism evidence="1 2">
    <name type="scientific">Thiothrix lacustris</name>
    <dbReference type="NCBI Taxonomy" id="525917"/>
    <lineage>
        <taxon>Bacteria</taxon>
        <taxon>Pseudomonadati</taxon>
        <taxon>Pseudomonadota</taxon>
        <taxon>Gammaproteobacteria</taxon>
        <taxon>Thiotrichales</taxon>
        <taxon>Thiotrichaceae</taxon>
        <taxon>Thiothrix</taxon>
    </lineage>
</organism>
<sequence>MKTKTWQEKMKNMVRTIEPAKSGDSDLGPFKWLPSGVWKNNGEQFGFNVIALPFKDANLGYRVLTNKYRETLEFTTVDKAVPNRGVEPAVGNDFSDIEIEKCHERDSAVQGNFKTVDQFILTLDYIQEITQVEAVSFPDIPPEDGLQETAKCSKKIHHEPGLFLRMSNPVDSTIQRKPTVQNIPLNLARLATIPHGDSVLALGSCEALEYSGSAFEDILNQSSGALADKKMREYLGIPLDDFEIGKPQGTTQDINSGYLKPYRETKIDRDTDNEFDPVIPQARLFNDLKKALGVPDFKITSGNFPIKRTTKIFFDTDFGTGGILNIPFVTRQANAAAMRATFWIHELESSTDGNEPEIILQYLQSVLLDFHVIRSDDLPGRIRWPHISINTMKKFKDRSVDPFIGTEACATSVAQA</sequence>
<dbReference type="EMBL" id="MTEJ01000119">
    <property type="protein sequence ID" value="OQX10222.1"/>
    <property type="molecule type" value="Genomic_DNA"/>
</dbReference>
<accession>A0A1Y1QNS0</accession>
<evidence type="ECO:0000313" key="2">
    <source>
        <dbReference type="Proteomes" id="UP000192491"/>
    </source>
</evidence>